<dbReference type="PANTHER" id="PTHR43181">
    <property type="entry name" value="2-C-METHYL-D-ERYTHRITOL 2,4-CYCLODIPHOSPHATE SYNTHASE, CHLOROPLASTIC"/>
    <property type="match status" value="1"/>
</dbReference>
<comment type="cofactor">
    <cofactor evidence="4">
        <name>a divalent metal cation</name>
        <dbReference type="ChEBI" id="CHEBI:60240"/>
    </cofactor>
    <text evidence="4">Binds 1 divalent metal cation per subunit.</text>
</comment>
<sequence length="359" mass="37925">MAVGTLIVAAGSGQRFGGPKQFERVGGITLLEAAIERAKSISNRIVVALPAGIELPSSNSELAYTVGGDTRTESVANAFRALGDRFDYVLVHDAARPYASQALFERVVAALARGCLAVIPALESVDTLKVVEDRMVRETLDRNKIVRVQTPQGFQYELLAEIINSRKEATDEAAIAEQLGYPVTIVPGEELASKVTWRADLERLRLPRVGLGFDIHPFRLDDGGDLVLAGEHFGPPGLIGHSDGDCLAHAVADAILGAAGIGGIGDIFPDTDPELKDADSMLLLAECAQAVRARGYRVHSVDATIIAEHPRLGSSLDRLGCALQTHMQAPVLVKAKRAEGLGSLGAGLGIATFAVASII</sequence>
<dbReference type="InterPro" id="IPR018294">
    <property type="entry name" value="ISPD_synthase_CS"/>
</dbReference>
<dbReference type="eggNOG" id="COG1211">
    <property type="taxonomic scope" value="Bacteria"/>
</dbReference>
<dbReference type="Proteomes" id="UP000032336">
    <property type="component" value="Unassembled WGS sequence"/>
</dbReference>
<dbReference type="PROSITE" id="PS01295">
    <property type="entry name" value="ISPD"/>
    <property type="match status" value="1"/>
</dbReference>
<dbReference type="EC" id="4.6.1.12" evidence="4 5"/>
<keyword evidence="4 5" id="KW-0414">Isoprene biosynthesis</keyword>
<dbReference type="InterPro" id="IPR029044">
    <property type="entry name" value="Nucleotide-diphossugar_trans"/>
</dbReference>
<dbReference type="STRING" id="1121877.FEAC_13190"/>
<feature type="binding site" evidence="4">
    <location>
        <position position="249"/>
    </location>
    <ligand>
        <name>a divalent metal cation</name>
        <dbReference type="ChEBI" id="CHEBI:60240"/>
    </ligand>
</feature>
<feature type="site" description="Transition state stabilizer" evidence="4">
    <location>
        <position position="241"/>
    </location>
</feature>
<protein>
    <recommendedName>
        <fullName evidence="4 5">2-C-methyl-D-erythritol 2,4-cyclodiphosphate synthase</fullName>
        <shortName evidence="4">MECDP-synthase</shortName>
        <shortName evidence="4">MECPP-synthase</shortName>
        <shortName evidence="4">MECPS</shortName>
        <ecNumber evidence="4 5">4.6.1.12</ecNumber>
    </recommendedName>
</protein>
<dbReference type="HAMAP" id="MF_00107">
    <property type="entry name" value="IspF"/>
    <property type="match status" value="1"/>
</dbReference>
<proteinExistence type="inferred from homology"/>
<comment type="pathway">
    <text evidence="4">Isoprenoid biosynthesis; isopentenyl diphosphate biosynthesis via DXP pathway; isopentenyl diphosphate from 1-deoxy-D-xylulose 5-phosphate: step 4/6.</text>
</comment>
<feature type="binding site" evidence="4">
    <location>
        <position position="216"/>
    </location>
    <ligand>
        <name>a divalent metal cation</name>
        <dbReference type="ChEBI" id="CHEBI:60240"/>
    </ligand>
</feature>
<gene>
    <name evidence="7" type="primary">ispDF</name>
    <name evidence="4" type="synonym">ispF</name>
    <name evidence="7" type="ORF">FEAC_13190</name>
</gene>
<dbReference type="SUPFAM" id="SSF69765">
    <property type="entry name" value="IpsF-like"/>
    <property type="match status" value="1"/>
</dbReference>
<dbReference type="UniPathway" id="UPA00056">
    <property type="reaction ID" value="UER00095"/>
</dbReference>
<comment type="caution">
    <text evidence="4">Lacks conserved residue(s) required for the propagation of feature annotation.</text>
</comment>
<name>A0A0D8FUN2_9ACTN</name>
<keyword evidence="3" id="KW-0511">Multifunctional enzyme</keyword>
<dbReference type="GO" id="GO:0019288">
    <property type="term" value="P:isopentenyl diphosphate biosynthetic process, methylerythritol 4-phosphate pathway"/>
    <property type="evidence" value="ECO:0007669"/>
    <property type="project" value="UniProtKB-UniRule"/>
</dbReference>
<dbReference type="Pfam" id="PF01128">
    <property type="entry name" value="IspD"/>
    <property type="match status" value="1"/>
</dbReference>
<dbReference type="Gene3D" id="3.90.550.10">
    <property type="entry name" value="Spore Coat Polysaccharide Biosynthesis Protein SpsA, Chain A"/>
    <property type="match status" value="1"/>
</dbReference>
<accession>A0A0D8FUN2</accession>
<dbReference type="GO" id="GO:0046872">
    <property type="term" value="F:metal ion binding"/>
    <property type="evidence" value="ECO:0007669"/>
    <property type="project" value="UniProtKB-KW"/>
</dbReference>
<dbReference type="EMBL" id="JXUW01000009">
    <property type="protein sequence ID" value="KJE76993.1"/>
    <property type="molecule type" value="Genomic_DNA"/>
</dbReference>
<dbReference type="GO" id="GO:0008685">
    <property type="term" value="F:2-C-methyl-D-erythritol 2,4-cyclodiphosphate synthase activity"/>
    <property type="evidence" value="ECO:0007669"/>
    <property type="project" value="UniProtKB-UniRule"/>
</dbReference>
<feature type="domain" description="2-C-methyl-D-erythritol 2,4-cyclodiphosphate synthase" evidence="6">
    <location>
        <begin position="208"/>
        <end position="358"/>
    </location>
</feature>
<dbReference type="OrthoDB" id="9802561at2"/>
<dbReference type="Pfam" id="PF02542">
    <property type="entry name" value="YgbB"/>
    <property type="match status" value="1"/>
</dbReference>
<dbReference type="CDD" id="cd02516">
    <property type="entry name" value="CDP-ME_synthetase"/>
    <property type="match status" value="1"/>
</dbReference>
<dbReference type="InterPro" id="IPR036571">
    <property type="entry name" value="MECDP_synthase_sf"/>
</dbReference>
<comment type="similarity">
    <text evidence="4 5">Belongs to the IspF family.</text>
</comment>
<keyword evidence="4 5" id="KW-0456">Lyase</keyword>
<evidence type="ECO:0000256" key="1">
    <source>
        <dbReference type="ARBA" id="ARBA00022679"/>
    </source>
</evidence>
<evidence type="ECO:0000256" key="2">
    <source>
        <dbReference type="ARBA" id="ARBA00022695"/>
    </source>
</evidence>
<dbReference type="GO" id="GO:0070567">
    <property type="term" value="F:cytidylyltransferase activity"/>
    <property type="evidence" value="ECO:0007669"/>
    <property type="project" value="InterPro"/>
</dbReference>
<comment type="subunit">
    <text evidence="4">Homotrimer.</text>
</comment>
<evidence type="ECO:0000313" key="7">
    <source>
        <dbReference type="EMBL" id="KJE76993.1"/>
    </source>
</evidence>
<dbReference type="NCBIfam" id="TIGR00151">
    <property type="entry name" value="ispF"/>
    <property type="match status" value="1"/>
</dbReference>
<dbReference type="eggNOG" id="COG0245">
    <property type="taxonomic scope" value="Bacteria"/>
</dbReference>
<comment type="catalytic activity">
    <reaction evidence="4 5">
        <text>4-CDP-2-C-methyl-D-erythritol 2-phosphate = 2-C-methyl-D-erythritol 2,4-cyclic diphosphate + CMP</text>
        <dbReference type="Rhea" id="RHEA:23864"/>
        <dbReference type="ChEBI" id="CHEBI:57919"/>
        <dbReference type="ChEBI" id="CHEBI:58483"/>
        <dbReference type="ChEBI" id="CHEBI:60377"/>
        <dbReference type="EC" id="4.6.1.12"/>
    </reaction>
</comment>
<reference evidence="7 8" key="1">
    <citation type="submission" date="2015-01" db="EMBL/GenBank/DDBJ databases">
        <title>Draft genome of the acidophilic iron oxidizer Ferrimicrobium acidiphilum strain T23.</title>
        <authorList>
            <person name="Poehlein A."/>
            <person name="Eisen S."/>
            <person name="Schloemann M."/>
            <person name="Johnson B.D."/>
            <person name="Daniel R."/>
            <person name="Muehling M."/>
        </authorList>
    </citation>
    <scope>NUCLEOTIDE SEQUENCE [LARGE SCALE GENOMIC DNA]</scope>
    <source>
        <strain evidence="7 8">T23</strain>
    </source>
</reference>
<dbReference type="GeneID" id="78372535"/>
<feature type="binding site" evidence="4">
    <location>
        <begin position="241"/>
        <end position="242"/>
    </location>
    <ligand>
        <name>4-CDP-2-C-methyl-D-erythritol 2-phosphate</name>
        <dbReference type="ChEBI" id="CHEBI:57919"/>
    </ligand>
</feature>
<dbReference type="Gene3D" id="3.30.1330.50">
    <property type="entry name" value="2-C-methyl-D-erythritol 2,4-cyclodiphosphate synthase"/>
    <property type="match status" value="1"/>
</dbReference>
<keyword evidence="2" id="KW-0548">Nucleotidyltransferase</keyword>
<dbReference type="InterPro" id="IPR034683">
    <property type="entry name" value="IspD/TarI"/>
</dbReference>
<dbReference type="GO" id="GO:0016114">
    <property type="term" value="P:terpenoid biosynthetic process"/>
    <property type="evidence" value="ECO:0007669"/>
    <property type="project" value="InterPro"/>
</dbReference>
<keyword evidence="8" id="KW-1185">Reference proteome</keyword>
<dbReference type="SUPFAM" id="SSF53448">
    <property type="entry name" value="Nucleotide-diphospho-sugar transferases"/>
    <property type="match status" value="1"/>
</dbReference>
<evidence type="ECO:0000256" key="3">
    <source>
        <dbReference type="ARBA" id="ARBA00023268"/>
    </source>
</evidence>
<feature type="binding site" evidence="4">
    <location>
        <begin position="214"/>
        <end position="216"/>
    </location>
    <ligand>
        <name>4-CDP-2-C-methyl-D-erythritol 2-phosphate</name>
        <dbReference type="ChEBI" id="CHEBI:57919"/>
    </ligand>
</feature>
<keyword evidence="4" id="KW-0479">Metal-binding</keyword>
<evidence type="ECO:0000313" key="8">
    <source>
        <dbReference type="Proteomes" id="UP000032336"/>
    </source>
</evidence>
<dbReference type="AlphaFoldDB" id="A0A0D8FUN2"/>
<evidence type="ECO:0000256" key="4">
    <source>
        <dbReference type="HAMAP-Rule" id="MF_00107"/>
    </source>
</evidence>
<feature type="binding site" evidence="4">
    <location>
        <position position="214"/>
    </location>
    <ligand>
        <name>a divalent metal cation</name>
        <dbReference type="ChEBI" id="CHEBI:60240"/>
    </ligand>
</feature>
<dbReference type="InterPro" id="IPR003526">
    <property type="entry name" value="MECDP_synthase"/>
</dbReference>
<comment type="function">
    <text evidence="4">Involved in the biosynthesis of isopentenyl diphosphate (IPP) and dimethylallyl diphosphate (DMAPP), two major building blocks of isoprenoid compounds. Catalyzes the conversion of 4-diphosphocytidyl-2-C-methyl-D-erythritol 2-phosphate (CDP-ME2P) to 2-C-methyl-D-erythritol 2,4-cyclodiphosphate (ME-CPP) with a corresponding release of cytidine 5-monophosphate (CMP).</text>
</comment>
<evidence type="ECO:0000259" key="6">
    <source>
        <dbReference type="Pfam" id="PF02542"/>
    </source>
</evidence>
<keyword evidence="1" id="KW-0808">Transferase</keyword>
<evidence type="ECO:0000256" key="5">
    <source>
        <dbReference type="RuleBase" id="RU004395"/>
    </source>
</evidence>
<feature type="binding site" evidence="4">
    <location>
        <begin position="268"/>
        <end position="272"/>
    </location>
    <ligand>
        <name>4-CDP-2-C-methyl-D-erythritol 2-phosphate</name>
        <dbReference type="ChEBI" id="CHEBI:57919"/>
    </ligand>
</feature>
<organism evidence="7 8">
    <name type="scientific">Ferrimicrobium acidiphilum DSM 19497</name>
    <dbReference type="NCBI Taxonomy" id="1121877"/>
    <lineage>
        <taxon>Bacteria</taxon>
        <taxon>Bacillati</taxon>
        <taxon>Actinomycetota</taxon>
        <taxon>Acidimicrobiia</taxon>
        <taxon>Acidimicrobiales</taxon>
        <taxon>Acidimicrobiaceae</taxon>
        <taxon>Ferrimicrobium</taxon>
    </lineage>
</organism>
<dbReference type="RefSeq" id="WP_035391004.1">
    <property type="nucleotide sequence ID" value="NZ_JQKF01000035.1"/>
</dbReference>
<dbReference type="PANTHER" id="PTHR43181:SF1">
    <property type="entry name" value="2-C-METHYL-D-ERYTHRITOL 2,4-CYCLODIPHOSPHATE SYNTHASE, CHLOROPLASTIC"/>
    <property type="match status" value="1"/>
</dbReference>
<comment type="caution">
    <text evidence="7">The sequence shown here is derived from an EMBL/GenBank/DDBJ whole genome shotgun (WGS) entry which is preliminary data.</text>
</comment>